<dbReference type="PANTHER" id="PTHR36507:SF1">
    <property type="entry name" value="BLL1555 PROTEIN"/>
    <property type="match status" value="1"/>
</dbReference>
<keyword evidence="7" id="KW-1185">Reference proteome</keyword>
<dbReference type="OrthoDB" id="9757546at2"/>
<dbReference type="Gene3D" id="2.60.40.420">
    <property type="entry name" value="Cupredoxins - blue copper proteins"/>
    <property type="match status" value="1"/>
</dbReference>
<keyword evidence="1" id="KW-0813">Transport</keyword>
<accession>A0A2U2MWY3</accession>
<evidence type="ECO:0000313" key="7">
    <source>
        <dbReference type="Proteomes" id="UP000245474"/>
    </source>
</evidence>
<dbReference type="PANTHER" id="PTHR36507">
    <property type="entry name" value="BLL1555 PROTEIN"/>
    <property type="match status" value="1"/>
</dbReference>
<dbReference type="InterPro" id="IPR000923">
    <property type="entry name" value="BlueCu_1"/>
</dbReference>
<comment type="caution">
    <text evidence="6">The sequence shown here is derived from an EMBL/GenBank/DDBJ whole genome shotgun (WGS) entry which is preliminary data.</text>
</comment>
<dbReference type="Proteomes" id="UP000245474">
    <property type="component" value="Unassembled WGS sequence"/>
</dbReference>
<evidence type="ECO:0000259" key="5">
    <source>
        <dbReference type="Pfam" id="PF00127"/>
    </source>
</evidence>
<gene>
    <name evidence="6" type="ORF">DEM34_16800</name>
</gene>
<protein>
    <recommendedName>
        <fullName evidence="5">Blue (type 1) copper domain-containing protein</fullName>
    </recommendedName>
</protein>
<evidence type="ECO:0000256" key="1">
    <source>
        <dbReference type="ARBA" id="ARBA00022448"/>
    </source>
</evidence>
<evidence type="ECO:0000256" key="2">
    <source>
        <dbReference type="ARBA" id="ARBA00022723"/>
    </source>
</evidence>
<dbReference type="InterPro" id="IPR008972">
    <property type="entry name" value="Cupredoxin"/>
</dbReference>
<dbReference type="GO" id="GO:0009055">
    <property type="term" value="F:electron transfer activity"/>
    <property type="evidence" value="ECO:0007669"/>
    <property type="project" value="InterPro"/>
</dbReference>
<dbReference type="AlphaFoldDB" id="A0A2U2MWY3"/>
<dbReference type="SUPFAM" id="SSF49503">
    <property type="entry name" value="Cupredoxins"/>
    <property type="match status" value="1"/>
</dbReference>
<sequence length="177" mass="19042">MLLNRRRILLGLAGGGLAALVRPGRLHSAASELIEMRGTPRGERVWFSPLGVAVAPGTTVRFANRDRVNSHTVTAYHPDVLGRPRRIPVGAEHWHSGFLLPQEVFEVTLTRPGVYDYYCLPHERAGMVGRIVVGGPGDHGWQPAARSPEGLPPAAANNLPPVAVIFAAGRVNREAAS</sequence>
<dbReference type="EMBL" id="QFFI01000037">
    <property type="protein sequence ID" value="PWG61375.1"/>
    <property type="molecule type" value="Genomic_DNA"/>
</dbReference>
<dbReference type="Pfam" id="PF00127">
    <property type="entry name" value="Copper-bind"/>
    <property type="match status" value="1"/>
</dbReference>
<organism evidence="6 7">
    <name type="scientific">Sediminicurvatus halobius</name>
    <dbReference type="NCBI Taxonomy" id="2182432"/>
    <lineage>
        <taxon>Bacteria</taxon>
        <taxon>Pseudomonadati</taxon>
        <taxon>Pseudomonadota</taxon>
        <taxon>Gammaproteobacteria</taxon>
        <taxon>Chromatiales</taxon>
        <taxon>Ectothiorhodospiraceae</taxon>
        <taxon>Sediminicurvatus</taxon>
    </lineage>
</organism>
<keyword evidence="2" id="KW-0479">Metal-binding</keyword>
<name>A0A2U2MWY3_9GAMM</name>
<evidence type="ECO:0000256" key="3">
    <source>
        <dbReference type="ARBA" id="ARBA00022982"/>
    </source>
</evidence>
<evidence type="ECO:0000313" key="6">
    <source>
        <dbReference type="EMBL" id="PWG61375.1"/>
    </source>
</evidence>
<keyword evidence="4" id="KW-0186">Copper</keyword>
<evidence type="ECO:0000256" key="4">
    <source>
        <dbReference type="ARBA" id="ARBA00023008"/>
    </source>
</evidence>
<reference evidence="6 7" key="1">
    <citation type="submission" date="2018-05" db="EMBL/GenBank/DDBJ databases">
        <title>Spiribacter halobius sp. nov., a moderately halophilic bacterium isolated from marine solar saltern.</title>
        <authorList>
            <person name="Zheng W.-S."/>
            <person name="Lu D.-C."/>
            <person name="Du Z.-J."/>
        </authorList>
    </citation>
    <scope>NUCLEOTIDE SEQUENCE [LARGE SCALE GENOMIC DNA]</scope>
    <source>
        <strain evidence="6 7">E85</strain>
    </source>
</reference>
<dbReference type="PROSITE" id="PS00196">
    <property type="entry name" value="COPPER_BLUE"/>
    <property type="match status" value="1"/>
</dbReference>
<dbReference type="RefSeq" id="WP_109679986.1">
    <property type="nucleotide sequence ID" value="NZ_CP086615.1"/>
</dbReference>
<feature type="domain" description="Blue (type 1) copper" evidence="5">
    <location>
        <begin position="43"/>
        <end position="133"/>
    </location>
</feature>
<keyword evidence="3" id="KW-0249">Electron transport</keyword>
<dbReference type="InterPro" id="IPR052721">
    <property type="entry name" value="ET_Amicyanin"/>
</dbReference>
<proteinExistence type="predicted"/>
<dbReference type="InterPro" id="IPR028871">
    <property type="entry name" value="BlueCu_1_BS"/>
</dbReference>
<dbReference type="GO" id="GO:0005507">
    <property type="term" value="F:copper ion binding"/>
    <property type="evidence" value="ECO:0007669"/>
    <property type="project" value="InterPro"/>
</dbReference>